<gene>
    <name evidence="1" type="ORF">TVAG_184200</name>
</gene>
<dbReference type="KEGG" id="tva:4768454"/>
<keyword evidence="2" id="KW-1185">Reference proteome</keyword>
<dbReference type="SUPFAM" id="SSF53067">
    <property type="entry name" value="Actin-like ATPase domain"/>
    <property type="match status" value="1"/>
</dbReference>
<dbReference type="Gene3D" id="3.30.30.30">
    <property type="match status" value="1"/>
</dbReference>
<proteinExistence type="predicted"/>
<dbReference type="InParanoid" id="A2E9V6"/>
<sequence length="522" mass="60628">MANDEALVIVLGNEVTHASYVTKTKIKNISDGPYSNFLSIISYSNNKYLYSHFATSPSLALEDKTCRNFINGLLDKAKKLNELTNFQLLSMFLSYIYKRAQEATKLDKIKTLYLYFPFWTSTNYRKYLKSAAQFAIDGIEIKTATFPYSFNFYLYDTKNINPEEKILYVDFGATNTEFFILNSKKNDKGRTFKLHSFATLNFGGDDFTNIISNLLKEKLINPDLKFDDPRIKRAFWEGANHTKEVFIDNAKIPFNPVAITHVNVQTSIDTKDFENDESYKRILHFLKSTVEKVMESQDPKYFVFLGGGCHFNCFADAVREEIKRWIPEIEEIHPNSTIDFKKEACSLYVQQILNGSKFNKMRLSNETRKDKKYMFTEERTNIFNDKTYDKPVKFNEEMTNLLRYKTNSRKYGVIQSLKEDVENAKPKEPEVDLDSLQNDVSGVIIAYNNLIGLLDLDEDEVDEDKCESEDINELQGILKDLREKALNHANENIDVIKECFKVPSKLRKVKMLFTDDFINSHK</sequence>
<reference evidence="1" key="1">
    <citation type="submission" date="2006-10" db="EMBL/GenBank/DDBJ databases">
        <authorList>
            <person name="Amadeo P."/>
            <person name="Zhao Q."/>
            <person name="Wortman J."/>
            <person name="Fraser-Liggett C."/>
            <person name="Carlton J."/>
        </authorList>
    </citation>
    <scope>NUCLEOTIDE SEQUENCE</scope>
    <source>
        <strain evidence="1">G3</strain>
    </source>
</reference>
<evidence type="ECO:0000313" key="1">
    <source>
        <dbReference type="EMBL" id="EAY10518.1"/>
    </source>
</evidence>
<name>A2E9V6_TRIV3</name>
<dbReference type="AlphaFoldDB" id="A2E9V6"/>
<dbReference type="VEuPathDB" id="TrichDB:TVAG_184200"/>
<dbReference type="EMBL" id="DS113336">
    <property type="protein sequence ID" value="EAY10518.1"/>
    <property type="molecule type" value="Genomic_DNA"/>
</dbReference>
<dbReference type="RefSeq" id="XP_001322741.1">
    <property type="nucleotide sequence ID" value="XM_001322706.1"/>
</dbReference>
<dbReference type="InterPro" id="IPR043129">
    <property type="entry name" value="ATPase_NBD"/>
</dbReference>
<dbReference type="Gene3D" id="3.30.420.40">
    <property type="match status" value="2"/>
</dbReference>
<protein>
    <recommendedName>
        <fullName evidence="3">DnaK protein</fullName>
    </recommendedName>
</protein>
<evidence type="ECO:0000313" key="2">
    <source>
        <dbReference type="Proteomes" id="UP000001542"/>
    </source>
</evidence>
<reference evidence="1" key="2">
    <citation type="journal article" date="2007" name="Science">
        <title>Draft genome sequence of the sexually transmitted pathogen Trichomonas vaginalis.</title>
        <authorList>
            <person name="Carlton J.M."/>
            <person name="Hirt R.P."/>
            <person name="Silva J.C."/>
            <person name="Delcher A.L."/>
            <person name="Schatz M."/>
            <person name="Zhao Q."/>
            <person name="Wortman J.R."/>
            <person name="Bidwell S.L."/>
            <person name="Alsmark U.C.M."/>
            <person name="Besteiro S."/>
            <person name="Sicheritz-Ponten T."/>
            <person name="Noel C.J."/>
            <person name="Dacks J.B."/>
            <person name="Foster P.G."/>
            <person name="Simillion C."/>
            <person name="Van de Peer Y."/>
            <person name="Miranda-Saavedra D."/>
            <person name="Barton G.J."/>
            <person name="Westrop G.D."/>
            <person name="Mueller S."/>
            <person name="Dessi D."/>
            <person name="Fiori P.L."/>
            <person name="Ren Q."/>
            <person name="Paulsen I."/>
            <person name="Zhang H."/>
            <person name="Bastida-Corcuera F.D."/>
            <person name="Simoes-Barbosa A."/>
            <person name="Brown M.T."/>
            <person name="Hayes R.D."/>
            <person name="Mukherjee M."/>
            <person name="Okumura C.Y."/>
            <person name="Schneider R."/>
            <person name="Smith A.J."/>
            <person name="Vanacova S."/>
            <person name="Villalvazo M."/>
            <person name="Haas B.J."/>
            <person name="Pertea M."/>
            <person name="Feldblyum T.V."/>
            <person name="Utterback T.R."/>
            <person name="Shu C.L."/>
            <person name="Osoegawa K."/>
            <person name="de Jong P.J."/>
            <person name="Hrdy I."/>
            <person name="Horvathova L."/>
            <person name="Zubacova Z."/>
            <person name="Dolezal P."/>
            <person name="Malik S.B."/>
            <person name="Logsdon J.M. Jr."/>
            <person name="Henze K."/>
            <person name="Gupta A."/>
            <person name="Wang C.C."/>
            <person name="Dunne R.L."/>
            <person name="Upcroft J.A."/>
            <person name="Upcroft P."/>
            <person name="White O."/>
            <person name="Salzberg S.L."/>
            <person name="Tang P."/>
            <person name="Chiu C.-H."/>
            <person name="Lee Y.-S."/>
            <person name="Embley T.M."/>
            <person name="Coombs G.H."/>
            <person name="Mottram J.C."/>
            <person name="Tachezy J."/>
            <person name="Fraser-Liggett C.M."/>
            <person name="Johnson P.J."/>
        </authorList>
    </citation>
    <scope>NUCLEOTIDE SEQUENCE [LARGE SCALE GENOMIC DNA]</scope>
    <source>
        <strain evidence="1">G3</strain>
    </source>
</reference>
<dbReference type="SMR" id="A2E9V6"/>
<dbReference type="Gene3D" id="3.90.640.10">
    <property type="entry name" value="Actin, Chain A, domain 4"/>
    <property type="match status" value="1"/>
</dbReference>
<dbReference type="VEuPathDB" id="TrichDB:TVAGG3_0221330"/>
<dbReference type="Proteomes" id="UP000001542">
    <property type="component" value="Unassembled WGS sequence"/>
</dbReference>
<accession>A2E9V6</accession>
<evidence type="ECO:0008006" key="3">
    <source>
        <dbReference type="Google" id="ProtNLM"/>
    </source>
</evidence>
<organism evidence="1 2">
    <name type="scientific">Trichomonas vaginalis (strain ATCC PRA-98 / G3)</name>
    <dbReference type="NCBI Taxonomy" id="412133"/>
    <lineage>
        <taxon>Eukaryota</taxon>
        <taxon>Metamonada</taxon>
        <taxon>Parabasalia</taxon>
        <taxon>Trichomonadida</taxon>
        <taxon>Trichomonadidae</taxon>
        <taxon>Trichomonas</taxon>
    </lineage>
</organism>